<dbReference type="InterPro" id="IPR000182">
    <property type="entry name" value="GNAT_dom"/>
</dbReference>
<evidence type="ECO:0000259" key="7">
    <source>
        <dbReference type="Pfam" id="PF00583"/>
    </source>
</evidence>
<dbReference type="eggNOG" id="KOG2696">
    <property type="taxonomic scope" value="Eukaryota"/>
</dbReference>
<feature type="domain" description="Histone acetyl transferase HAT1 N-terminal" evidence="8">
    <location>
        <begin position="104"/>
        <end position="269"/>
    </location>
</feature>
<dbReference type="Pfam" id="PF10394">
    <property type="entry name" value="Hat1_N"/>
    <property type="match status" value="1"/>
</dbReference>
<feature type="region of interest" description="Disordered" evidence="6">
    <location>
        <begin position="1"/>
        <end position="67"/>
    </location>
</feature>
<feature type="domain" description="N-acetyltransferase" evidence="7">
    <location>
        <begin position="300"/>
        <end position="346"/>
    </location>
</feature>
<dbReference type="STRING" id="41875.K8F2S2"/>
<dbReference type="AlphaFoldDB" id="K8F2S2"/>
<dbReference type="SUPFAM" id="SSF55729">
    <property type="entry name" value="Acyl-CoA N-acyltransferases (Nat)"/>
    <property type="match status" value="1"/>
</dbReference>
<feature type="region of interest" description="Disordered" evidence="6">
    <location>
        <begin position="527"/>
        <end position="570"/>
    </location>
</feature>
<dbReference type="OrthoDB" id="10253098at2759"/>
<dbReference type="Gene3D" id="3.90.360.10">
    <property type="entry name" value="Histone acetyl transferase 1 (HAT1), N-terminal domain"/>
    <property type="match status" value="1"/>
</dbReference>
<dbReference type="GO" id="GO:0005634">
    <property type="term" value="C:nucleus"/>
    <property type="evidence" value="ECO:0007669"/>
    <property type="project" value="InterPro"/>
</dbReference>
<dbReference type="Proteomes" id="UP000198341">
    <property type="component" value="Chromosome 7"/>
</dbReference>
<dbReference type="InterPro" id="IPR016181">
    <property type="entry name" value="Acyl_CoA_acyltransferase"/>
</dbReference>
<evidence type="ECO:0000256" key="3">
    <source>
        <dbReference type="ARBA" id="ARBA00022679"/>
    </source>
</evidence>
<dbReference type="Pfam" id="PF00583">
    <property type="entry name" value="Acetyltransf_1"/>
    <property type="match status" value="1"/>
</dbReference>
<dbReference type="InterPro" id="IPR017380">
    <property type="entry name" value="Hist_AcTrfase_B-typ_cat-su"/>
</dbReference>
<evidence type="ECO:0000256" key="2">
    <source>
        <dbReference type="ARBA" id="ARBA00013184"/>
    </source>
</evidence>
<dbReference type="PANTHER" id="PTHR12046">
    <property type="entry name" value="HISTONE ACETYLTRANSFERASE TYPE B CATALYTIC SUBUNIT"/>
    <property type="match status" value="1"/>
</dbReference>
<keyword evidence="3" id="KW-0808">Transferase</keyword>
<evidence type="ECO:0000313" key="9">
    <source>
        <dbReference type="EMBL" id="CCO66340.1"/>
    </source>
</evidence>
<evidence type="ECO:0000256" key="5">
    <source>
        <dbReference type="ARBA" id="ARBA00048017"/>
    </source>
</evidence>
<accession>K8F2S2</accession>
<feature type="compositionally biased region" description="Polar residues" evidence="6">
    <location>
        <begin position="8"/>
        <end position="20"/>
    </location>
</feature>
<gene>
    <name evidence="9" type="ORF">Bathy07g01920</name>
</gene>
<dbReference type="InterPro" id="IPR037113">
    <property type="entry name" value="Hat1_N_sf"/>
</dbReference>
<dbReference type="RefSeq" id="XP_007512252.1">
    <property type="nucleotide sequence ID" value="XM_007512190.1"/>
</dbReference>
<protein>
    <recommendedName>
        <fullName evidence="2">histone acetyltransferase</fullName>
        <ecNumber evidence="2">2.3.1.48</ecNumber>
    </recommendedName>
</protein>
<dbReference type="CDD" id="cd04301">
    <property type="entry name" value="NAT_SF"/>
    <property type="match status" value="1"/>
</dbReference>
<dbReference type="GO" id="GO:0004402">
    <property type="term" value="F:histone acetyltransferase activity"/>
    <property type="evidence" value="ECO:0007669"/>
    <property type="project" value="InterPro"/>
</dbReference>
<comment type="catalytic activity">
    <reaction evidence="5">
        <text>L-lysyl-[protein] + acetyl-CoA = N(6)-acetyl-L-lysyl-[protein] + CoA + H(+)</text>
        <dbReference type="Rhea" id="RHEA:45948"/>
        <dbReference type="Rhea" id="RHEA-COMP:9752"/>
        <dbReference type="Rhea" id="RHEA-COMP:10731"/>
        <dbReference type="ChEBI" id="CHEBI:15378"/>
        <dbReference type="ChEBI" id="CHEBI:29969"/>
        <dbReference type="ChEBI" id="CHEBI:57287"/>
        <dbReference type="ChEBI" id="CHEBI:57288"/>
        <dbReference type="ChEBI" id="CHEBI:61930"/>
        <dbReference type="EC" id="2.3.1.48"/>
    </reaction>
</comment>
<dbReference type="GO" id="GO:0000781">
    <property type="term" value="C:chromosome, telomeric region"/>
    <property type="evidence" value="ECO:0007669"/>
    <property type="project" value="GOC"/>
</dbReference>
<organism evidence="9 10">
    <name type="scientific">Bathycoccus prasinos</name>
    <dbReference type="NCBI Taxonomy" id="41875"/>
    <lineage>
        <taxon>Eukaryota</taxon>
        <taxon>Viridiplantae</taxon>
        <taxon>Chlorophyta</taxon>
        <taxon>Mamiellophyceae</taxon>
        <taxon>Mamiellales</taxon>
        <taxon>Bathycoccaceae</taxon>
        <taxon>Bathycoccus</taxon>
    </lineage>
</organism>
<keyword evidence="10" id="KW-1185">Reference proteome</keyword>
<proteinExistence type="inferred from homology"/>
<dbReference type="GO" id="GO:0031509">
    <property type="term" value="P:subtelomeric heterochromatin formation"/>
    <property type="evidence" value="ECO:0007669"/>
    <property type="project" value="InterPro"/>
</dbReference>
<evidence type="ECO:0000259" key="8">
    <source>
        <dbReference type="Pfam" id="PF10394"/>
    </source>
</evidence>
<reference evidence="9 10" key="1">
    <citation type="submission" date="2011-10" db="EMBL/GenBank/DDBJ databases">
        <authorList>
            <person name="Genoscope - CEA"/>
        </authorList>
    </citation>
    <scope>NUCLEOTIDE SEQUENCE [LARGE SCALE GENOMIC DNA]</scope>
    <source>
        <strain evidence="9 10">RCC 1105</strain>
    </source>
</reference>
<name>K8F2S2_9CHLO</name>
<dbReference type="EMBL" id="FO082272">
    <property type="protein sequence ID" value="CCO66340.1"/>
    <property type="molecule type" value="Genomic_DNA"/>
</dbReference>
<sequence length="595" mass="67067">MTGEDVKNITNDTTETSAATSFKKKEERKDDDDEKDDERNKKRKLLSLLERRMMGGKEKDGNETEAAKVVARATEISTKATQAAPGGGGTNDDDATKTQMKNTFVCEANDCVHFHLFEGDKGEEKTFEPEFAHQVFREDETIYGYSEDLSVDVLCAPNTFDPRFVDVTYGEKVRSSLNPADDIRANLNAWFPEAGTTTTKEAFLKQAEETKEMEIPGDGGKIIAEWDGEGEEESGLRYSVRQFEFKESERETVGRWHDNVEPFVAFYIDAASKIDKSDGRWLWFVLIAQKKDNLKRWATCGFSTVYQFYAHPFQRRLRISQVLVLPPYQRKGFGAKLLDAVRVYAQMQDKEEGKEIADITVEDPTDQLQRLRDVRDCVAATENEGIVQAVKTAARLAFAAATSSANSDPLVDDRKQKLKRAQSALRLPKLCYDTNFKKDLKICEPQAKRVWEALLFVWAKQCGAPNEGIVADAFRTNVLNRLKKKHMASLGKGEDDVGSKRIRDTEDGFIMCKGGGEGERVEIEDVVATENEKKNINNNNNNRKGGEEEHHHRHNQTDDDDGGDDARPKDPAEALANLFHECLQNLSYLSAVVKM</sequence>
<dbReference type="Gene3D" id="3.40.630.30">
    <property type="match status" value="1"/>
</dbReference>
<feature type="compositionally biased region" description="Basic and acidic residues" evidence="6">
    <location>
        <begin position="49"/>
        <end position="66"/>
    </location>
</feature>
<dbReference type="InterPro" id="IPR019467">
    <property type="entry name" value="Hat1_N"/>
</dbReference>
<evidence type="ECO:0000256" key="4">
    <source>
        <dbReference type="ARBA" id="ARBA00023315"/>
    </source>
</evidence>
<dbReference type="GeneID" id="19014681"/>
<dbReference type="KEGG" id="bpg:Bathy07g01920"/>
<evidence type="ECO:0000313" key="10">
    <source>
        <dbReference type="Proteomes" id="UP000198341"/>
    </source>
</evidence>
<dbReference type="EC" id="2.3.1.48" evidence="2"/>
<keyword evidence="4" id="KW-0012">Acyltransferase</keyword>
<comment type="similarity">
    <text evidence="1">Belongs to the HAT1 family.</text>
</comment>
<evidence type="ECO:0000256" key="1">
    <source>
        <dbReference type="ARBA" id="ARBA00010543"/>
    </source>
</evidence>
<evidence type="ECO:0000256" key="6">
    <source>
        <dbReference type="SAM" id="MobiDB-lite"/>
    </source>
</evidence>